<evidence type="ECO:0000313" key="3">
    <source>
        <dbReference type="Proteomes" id="UP000032180"/>
    </source>
</evidence>
<keyword evidence="3" id="KW-1185">Reference proteome</keyword>
<dbReference type="Proteomes" id="UP000032180">
    <property type="component" value="Chromosome 2"/>
</dbReference>
<evidence type="ECO:0000256" key="1">
    <source>
        <dbReference type="SAM" id="MobiDB-lite"/>
    </source>
</evidence>
<sequence>MSADREGPKAFYNQGYSIWVPLTSTKRFPLRGTRFPANAGSRQRWRFSSDMVVYGHDPRRTSAPDCKGLYNRVTRIGALVHHIERFPPRQTYTTVCRGVRIPRGIQVLCQKRQEKAGQKREKRERAPSGTGRDASRLLAAGSPPSSRPRAVGSPSSSRLLTSSSPSSSRPRTAGSPSQSEQRGEGERHLVVLLPPATNFLSIVDWSEYVNISLDHIQAAEGVANMGRVDEDSMAA</sequence>
<feature type="compositionally biased region" description="Low complexity" evidence="1">
    <location>
        <begin position="152"/>
        <end position="177"/>
    </location>
</feature>
<reference evidence="2 3" key="1">
    <citation type="submission" date="2012-08" db="EMBL/GenBank/DDBJ databases">
        <title>Oryza genome evolution.</title>
        <authorList>
            <person name="Wing R.A."/>
        </authorList>
    </citation>
    <scope>NUCLEOTIDE SEQUENCE</scope>
</reference>
<dbReference type="Gramene" id="LPERR02G25030.1">
    <property type="protein sequence ID" value="LPERR02G25030.1"/>
    <property type="gene ID" value="LPERR02G25030"/>
</dbReference>
<reference evidence="3" key="2">
    <citation type="submission" date="2013-12" db="EMBL/GenBank/DDBJ databases">
        <authorList>
            <person name="Yu Y."/>
            <person name="Lee S."/>
            <person name="de Baynast K."/>
            <person name="Wissotski M."/>
            <person name="Liu L."/>
            <person name="Talag J."/>
            <person name="Goicoechea J."/>
            <person name="Angelova A."/>
            <person name="Jetty R."/>
            <person name="Kudrna D."/>
            <person name="Golser W."/>
            <person name="Rivera L."/>
            <person name="Zhang J."/>
            <person name="Wing R."/>
        </authorList>
    </citation>
    <scope>NUCLEOTIDE SEQUENCE</scope>
</reference>
<feature type="compositionally biased region" description="Basic and acidic residues" evidence="1">
    <location>
        <begin position="111"/>
        <end position="126"/>
    </location>
</feature>
<dbReference type="EnsemblPlants" id="LPERR02G25030.1">
    <property type="protein sequence ID" value="LPERR02G25030.1"/>
    <property type="gene ID" value="LPERR02G25030"/>
</dbReference>
<dbReference type="AlphaFoldDB" id="A0A0D9VKE6"/>
<protein>
    <submittedName>
        <fullName evidence="2">Uncharacterized protein</fullName>
    </submittedName>
</protein>
<reference evidence="2" key="3">
    <citation type="submission" date="2015-04" db="UniProtKB">
        <authorList>
            <consortium name="EnsemblPlants"/>
        </authorList>
    </citation>
    <scope>IDENTIFICATION</scope>
</reference>
<dbReference type="HOGENOM" id="CLU_1181702_0_0_1"/>
<accession>A0A0D9VKE6</accession>
<evidence type="ECO:0000313" key="2">
    <source>
        <dbReference type="EnsemblPlants" id="LPERR02G25030.1"/>
    </source>
</evidence>
<proteinExistence type="predicted"/>
<organism evidence="2 3">
    <name type="scientific">Leersia perrieri</name>
    <dbReference type="NCBI Taxonomy" id="77586"/>
    <lineage>
        <taxon>Eukaryota</taxon>
        <taxon>Viridiplantae</taxon>
        <taxon>Streptophyta</taxon>
        <taxon>Embryophyta</taxon>
        <taxon>Tracheophyta</taxon>
        <taxon>Spermatophyta</taxon>
        <taxon>Magnoliopsida</taxon>
        <taxon>Liliopsida</taxon>
        <taxon>Poales</taxon>
        <taxon>Poaceae</taxon>
        <taxon>BOP clade</taxon>
        <taxon>Oryzoideae</taxon>
        <taxon>Oryzeae</taxon>
        <taxon>Oryzinae</taxon>
        <taxon>Leersia</taxon>
    </lineage>
</organism>
<name>A0A0D9VKE6_9ORYZ</name>
<feature type="region of interest" description="Disordered" evidence="1">
    <location>
        <begin position="111"/>
        <end position="185"/>
    </location>
</feature>